<reference evidence="1" key="1">
    <citation type="submission" date="2022-09" db="EMBL/GenBank/DDBJ databases">
        <title>Intensive care unit water sources are persistently colonized with multi-drug resistant bacteria and are the site of extensive horizontal gene transfer of antibiotic resistance genes.</title>
        <authorList>
            <person name="Diorio-Toth L."/>
        </authorList>
    </citation>
    <scope>NUCLEOTIDE SEQUENCE</scope>
    <source>
        <strain evidence="1">GD03851</strain>
    </source>
</reference>
<protein>
    <submittedName>
        <fullName evidence="1">Uncharacterized protein</fullName>
    </submittedName>
</protein>
<dbReference type="Proteomes" id="UP001161099">
    <property type="component" value="Unassembled WGS sequence"/>
</dbReference>
<dbReference type="EMBL" id="JAOCDR010000069">
    <property type="protein sequence ID" value="MDH0657589.1"/>
    <property type="molecule type" value="Genomic_DNA"/>
</dbReference>
<sequence>MGFEQYKSAFFETGLIANACRANCENELLTLQKFLKENDVIVLKMARSGFSKQSILIEFCKIFLDKFNYYLEKFPIIKYELDQKGISHNLVEELTKKSTCHDFSESIYQIYNQHALSVDNFSLLQNQNEECKQWIQALEFLNLIYEITHLLSKGQLLDKNDDEHHRIHTRRPQIDWCEFCFRRVKSIGEQRPLKSLSNIHDQIFSENKSRKTNQLLCKEHESSKANDSNYRSAKKIVSNLSPEDIKSIDEIRAFRRFHEVSIFNKEINISAFEEQWQVNKSIWLKYLKDLCPFIDAADISTWAEYTHKFHKSLQNDLETTINPTIIQDIYFEAKLWDDFRKRHLKLDKRRKRSECVFSVNKINQ</sequence>
<accession>A0AA42IH86</accession>
<dbReference type="AlphaFoldDB" id="A0AA42IH86"/>
<evidence type="ECO:0000313" key="1">
    <source>
        <dbReference type="EMBL" id="MDH0657589.1"/>
    </source>
</evidence>
<organism evidence="1 2">
    <name type="scientific">Acinetobacter johnsonii</name>
    <dbReference type="NCBI Taxonomy" id="40214"/>
    <lineage>
        <taxon>Bacteria</taxon>
        <taxon>Pseudomonadati</taxon>
        <taxon>Pseudomonadota</taxon>
        <taxon>Gammaproteobacteria</taxon>
        <taxon>Moraxellales</taxon>
        <taxon>Moraxellaceae</taxon>
        <taxon>Acinetobacter</taxon>
    </lineage>
</organism>
<comment type="caution">
    <text evidence="1">The sequence shown here is derived from an EMBL/GenBank/DDBJ whole genome shotgun (WGS) entry which is preliminary data.</text>
</comment>
<name>A0AA42IH86_ACIJO</name>
<dbReference type="RefSeq" id="WP_201706451.1">
    <property type="nucleotide sequence ID" value="NZ_CP068195.1"/>
</dbReference>
<proteinExistence type="predicted"/>
<evidence type="ECO:0000313" key="2">
    <source>
        <dbReference type="Proteomes" id="UP001161099"/>
    </source>
</evidence>
<gene>
    <name evidence="1" type="ORF">N5D11_15980</name>
</gene>